<dbReference type="GO" id="GO:0032259">
    <property type="term" value="P:methylation"/>
    <property type="evidence" value="ECO:0007669"/>
    <property type="project" value="UniProtKB-KW"/>
</dbReference>
<dbReference type="Proteomes" id="UP001196565">
    <property type="component" value="Unassembled WGS sequence"/>
</dbReference>
<dbReference type="SUPFAM" id="SSF53335">
    <property type="entry name" value="S-adenosyl-L-methionine-dependent methyltransferases"/>
    <property type="match status" value="1"/>
</dbReference>
<dbReference type="InterPro" id="IPR029063">
    <property type="entry name" value="SAM-dependent_MTases_sf"/>
</dbReference>
<dbReference type="PANTHER" id="PTHR42912">
    <property type="entry name" value="METHYLTRANSFERASE"/>
    <property type="match status" value="1"/>
</dbReference>
<evidence type="ECO:0000313" key="2">
    <source>
        <dbReference type="EMBL" id="MBW6396480.1"/>
    </source>
</evidence>
<evidence type="ECO:0000313" key="3">
    <source>
        <dbReference type="Proteomes" id="UP001196565"/>
    </source>
</evidence>
<keyword evidence="3" id="KW-1185">Reference proteome</keyword>
<dbReference type="Gene3D" id="3.40.50.150">
    <property type="entry name" value="Vaccinia Virus protein VP39"/>
    <property type="match status" value="1"/>
</dbReference>
<dbReference type="GO" id="GO:0008168">
    <property type="term" value="F:methyltransferase activity"/>
    <property type="evidence" value="ECO:0007669"/>
    <property type="project" value="UniProtKB-KW"/>
</dbReference>
<dbReference type="EMBL" id="JAHYBZ010000001">
    <property type="protein sequence ID" value="MBW6396480.1"/>
    <property type="molecule type" value="Genomic_DNA"/>
</dbReference>
<keyword evidence="2" id="KW-0808">Transferase</keyword>
<dbReference type="InterPro" id="IPR013216">
    <property type="entry name" value="Methyltransf_11"/>
</dbReference>
<feature type="domain" description="Methyltransferase type 11" evidence="1">
    <location>
        <begin position="76"/>
        <end position="168"/>
    </location>
</feature>
<dbReference type="InterPro" id="IPR050508">
    <property type="entry name" value="Methyltransf_Superfamily"/>
</dbReference>
<comment type="caution">
    <text evidence="2">The sequence shown here is derived from an EMBL/GenBank/DDBJ whole genome shotgun (WGS) entry which is preliminary data.</text>
</comment>
<keyword evidence="2" id="KW-0489">Methyltransferase</keyword>
<proteinExistence type="predicted"/>
<dbReference type="Pfam" id="PF08241">
    <property type="entry name" value="Methyltransf_11"/>
    <property type="match status" value="1"/>
</dbReference>
<organism evidence="2 3">
    <name type="scientific">Roseomonas alba</name>
    <dbReference type="NCBI Taxonomy" id="2846776"/>
    <lineage>
        <taxon>Bacteria</taxon>
        <taxon>Pseudomonadati</taxon>
        <taxon>Pseudomonadota</taxon>
        <taxon>Alphaproteobacteria</taxon>
        <taxon>Acetobacterales</taxon>
        <taxon>Roseomonadaceae</taxon>
        <taxon>Roseomonas</taxon>
    </lineage>
</organism>
<protein>
    <submittedName>
        <fullName evidence="2">Methyltransferase domain-containing protein</fullName>
    </submittedName>
</protein>
<gene>
    <name evidence="2" type="ORF">KPL78_01415</name>
</gene>
<reference evidence="2 3" key="1">
    <citation type="submission" date="2021-07" db="EMBL/GenBank/DDBJ databases">
        <authorList>
            <person name="So Y."/>
        </authorList>
    </citation>
    <scope>NUCLEOTIDE SEQUENCE [LARGE SCALE GENOMIC DNA]</scope>
    <source>
        <strain evidence="2 3">HJA6</strain>
    </source>
</reference>
<accession>A0ABS7A301</accession>
<evidence type="ECO:0000259" key="1">
    <source>
        <dbReference type="Pfam" id="PF08241"/>
    </source>
</evidence>
<name>A0ABS7A301_9PROT</name>
<dbReference type="CDD" id="cd02440">
    <property type="entry name" value="AdoMet_MTases"/>
    <property type="match status" value="1"/>
</dbReference>
<sequence>MTRTEEPTSGADRIDRESSHWDAVAAAEIAEYGEALAVLPADLHDRAKPWLPFLDLPVLTACLFERLGDLSGRRILDLGTGNGFLATALAHRGAEVIAVDVSRASLALARQRAERSGVLDRITFHLASAESTGLPDASCDAACGLFVLHHTQLASSAAELSRVLRPGAPAAFVETMGFNPLLSAARRILPGRFGIEKASTDDEAPLSPSAVRGFGEVFQGSVAVEWPTVVCARMLCYLPFMRGRLASAVLRTADRGLGKVPGMGRTSYFGLVCLRRSD</sequence>
<dbReference type="RefSeq" id="WP_219760859.1">
    <property type="nucleotide sequence ID" value="NZ_JAHYBZ010000001.1"/>
</dbReference>